<dbReference type="InterPro" id="IPR010869">
    <property type="entry name" value="DUF1501"/>
</dbReference>
<dbReference type="SUPFAM" id="SSF53649">
    <property type="entry name" value="Alkaline phosphatase-like"/>
    <property type="match status" value="1"/>
</dbReference>
<evidence type="ECO:0000313" key="1">
    <source>
        <dbReference type="EMBL" id="QDU23497.1"/>
    </source>
</evidence>
<organism evidence="1 2">
    <name type="scientific">Urbifossiella limnaea</name>
    <dbReference type="NCBI Taxonomy" id="2528023"/>
    <lineage>
        <taxon>Bacteria</taxon>
        <taxon>Pseudomonadati</taxon>
        <taxon>Planctomycetota</taxon>
        <taxon>Planctomycetia</taxon>
        <taxon>Gemmatales</taxon>
        <taxon>Gemmataceae</taxon>
        <taxon>Urbifossiella</taxon>
    </lineage>
</organism>
<dbReference type="AlphaFoldDB" id="A0A517Y158"/>
<dbReference type="KEGG" id="uli:ETAA1_54970"/>
<dbReference type="Pfam" id="PF07394">
    <property type="entry name" value="DUF1501"/>
    <property type="match status" value="1"/>
</dbReference>
<dbReference type="InterPro" id="IPR017850">
    <property type="entry name" value="Alkaline_phosphatase_core_sf"/>
</dbReference>
<dbReference type="Proteomes" id="UP000319576">
    <property type="component" value="Chromosome"/>
</dbReference>
<evidence type="ECO:0000313" key="2">
    <source>
        <dbReference type="Proteomes" id="UP000319576"/>
    </source>
</evidence>
<proteinExistence type="predicted"/>
<name>A0A517Y158_9BACT</name>
<evidence type="ECO:0008006" key="3">
    <source>
        <dbReference type="Google" id="ProtNLM"/>
    </source>
</evidence>
<dbReference type="EMBL" id="CP036273">
    <property type="protein sequence ID" value="QDU23497.1"/>
    <property type="molecule type" value="Genomic_DNA"/>
</dbReference>
<protein>
    <recommendedName>
        <fullName evidence="3">DUF1501 domain-containing protein</fullName>
    </recommendedName>
</protein>
<keyword evidence="2" id="KW-1185">Reference proteome</keyword>
<sequence length="450" mass="49355">MSYFGCDLATRVLAAPAAARPTARSAIMIWLSGGASHIDTWDMKPDAPEEYRGTFRPVDTSAPGVRLCEHLPHLGKQAHHLAVVRSLGDHRRGTGDHHAGYYYNLTGHAPDRTFHQLLNARTPYPTDWPSMASVVALKRPPHPHLPNAITLPHKEGAPEYTRPGQFAARLGVEYDPVFVDGTRERPLDFAVPALSLGGDLTAERLGDRRSLLGAIDAAHRFADDSAANRDYTTYQRKAFTLLSSRQTKAAFDLRAEPERVREKYGRGINAASMLLARRLVEAGVPFVSVFWKGDKELDTLCKSGGGWDTHGNNFNCLKDRLLPEFDRPFAALLDDLHQRGMLASTLVLVTSEMGRMPKIGDRRSGGVAGAGRDHWPACQSVLLAGGGVRGGQVFGTTDKRAEYPDQNPVAPEHIARTVFHAMGIDDLSATDREGRPFGLMDDGRPLTELF</sequence>
<reference evidence="1 2" key="1">
    <citation type="submission" date="2019-02" db="EMBL/GenBank/DDBJ databases">
        <title>Deep-cultivation of Planctomycetes and their phenomic and genomic characterization uncovers novel biology.</title>
        <authorList>
            <person name="Wiegand S."/>
            <person name="Jogler M."/>
            <person name="Boedeker C."/>
            <person name="Pinto D."/>
            <person name="Vollmers J."/>
            <person name="Rivas-Marin E."/>
            <person name="Kohn T."/>
            <person name="Peeters S.H."/>
            <person name="Heuer A."/>
            <person name="Rast P."/>
            <person name="Oberbeckmann S."/>
            <person name="Bunk B."/>
            <person name="Jeske O."/>
            <person name="Meyerdierks A."/>
            <person name="Storesund J.E."/>
            <person name="Kallscheuer N."/>
            <person name="Luecker S."/>
            <person name="Lage O.M."/>
            <person name="Pohl T."/>
            <person name="Merkel B.J."/>
            <person name="Hornburger P."/>
            <person name="Mueller R.-W."/>
            <person name="Bruemmer F."/>
            <person name="Labrenz M."/>
            <person name="Spormann A.M."/>
            <person name="Op den Camp H."/>
            <person name="Overmann J."/>
            <person name="Amann R."/>
            <person name="Jetten M.S.M."/>
            <person name="Mascher T."/>
            <person name="Medema M.H."/>
            <person name="Devos D.P."/>
            <person name="Kaster A.-K."/>
            <person name="Ovreas L."/>
            <person name="Rohde M."/>
            <person name="Galperin M.Y."/>
            <person name="Jogler C."/>
        </authorList>
    </citation>
    <scope>NUCLEOTIDE SEQUENCE [LARGE SCALE GENOMIC DNA]</scope>
    <source>
        <strain evidence="1 2">ETA_A1</strain>
    </source>
</reference>
<accession>A0A517Y158</accession>
<dbReference type="PANTHER" id="PTHR43737:SF1">
    <property type="entry name" value="DUF1501 DOMAIN-CONTAINING PROTEIN"/>
    <property type="match status" value="1"/>
</dbReference>
<dbReference type="PANTHER" id="PTHR43737">
    <property type="entry name" value="BLL7424 PROTEIN"/>
    <property type="match status" value="1"/>
</dbReference>
<gene>
    <name evidence="1" type="ORF">ETAA1_54970</name>
</gene>